<dbReference type="AlphaFoldDB" id="A0A061HBH4"/>
<keyword evidence="2" id="KW-1133">Transmembrane helix</keyword>
<keyword evidence="2" id="KW-0472">Membrane</keyword>
<gene>
    <name evidence="3" type="ORF">PFL1_03140</name>
</gene>
<dbReference type="RefSeq" id="XP_007878847.1">
    <property type="nucleotide sequence ID" value="XM_007880656.1"/>
</dbReference>
<dbReference type="KEGG" id="pfp:PFL1_03140"/>
<evidence type="ECO:0000313" key="3">
    <source>
        <dbReference type="EMBL" id="EPQ29385.1"/>
    </source>
</evidence>
<sequence length="151" mass="17037">MAAPRSLRNLVLAARPAPMGTAATGPTRRLFSSTPRRFDDQSRAKAAGLKQTMQRPEITPLFLFTGAIASLALFFGFRHLFTDPELNLDHHARQRLSTKAENLDFDAMAKVADDPDGKLTKEGMEMERERSQRRQDIKDEKAEKEGRKKPE</sequence>
<evidence type="ECO:0000256" key="1">
    <source>
        <dbReference type="SAM" id="MobiDB-lite"/>
    </source>
</evidence>
<dbReference type="Proteomes" id="UP000053664">
    <property type="component" value="Unassembled WGS sequence"/>
</dbReference>
<dbReference type="OrthoDB" id="2550438at2759"/>
<evidence type="ECO:0000313" key="4">
    <source>
        <dbReference type="Proteomes" id="UP000053664"/>
    </source>
</evidence>
<name>A0A061HBH4_9BASI</name>
<dbReference type="Pfam" id="PF06522">
    <property type="entry name" value="B12D"/>
    <property type="match status" value="1"/>
</dbReference>
<dbReference type="GeneID" id="19317251"/>
<feature type="transmembrane region" description="Helical" evidence="2">
    <location>
        <begin position="61"/>
        <end position="81"/>
    </location>
</feature>
<feature type="region of interest" description="Disordered" evidence="1">
    <location>
        <begin position="113"/>
        <end position="151"/>
    </location>
</feature>
<protein>
    <submittedName>
        <fullName evidence="3">Uncharacterized protein</fullName>
    </submittedName>
</protein>
<organism evidence="3 4">
    <name type="scientific">Pseudozyma flocculosa PF-1</name>
    <dbReference type="NCBI Taxonomy" id="1277687"/>
    <lineage>
        <taxon>Eukaryota</taxon>
        <taxon>Fungi</taxon>
        <taxon>Dikarya</taxon>
        <taxon>Basidiomycota</taxon>
        <taxon>Ustilaginomycotina</taxon>
        <taxon>Ustilaginomycetes</taxon>
        <taxon>Ustilaginales</taxon>
        <taxon>Ustilaginaceae</taxon>
        <taxon>Pseudozyma</taxon>
    </lineage>
</organism>
<reference evidence="3 4" key="1">
    <citation type="journal article" date="2013" name="Plant Cell">
        <title>The transition from a phytopathogenic smut ancestor to an anamorphic biocontrol agent deciphered by comparative whole-genome analysis.</title>
        <authorList>
            <person name="Lefebvre F."/>
            <person name="Joly D.L."/>
            <person name="Labbe C."/>
            <person name="Teichmann B."/>
            <person name="Linning R."/>
            <person name="Belzile F."/>
            <person name="Bakkeren G."/>
            <person name="Belanger R.R."/>
        </authorList>
    </citation>
    <scope>NUCLEOTIDE SEQUENCE [LARGE SCALE GENOMIC DNA]</scope>
    <source>
        <strain evidence="3 4">PF-1</strain>
    </source>
</reference>
<keyword evidence="2" id="KW-0812">Transmembrane</keyword>
<dbReference type="EMBL" id="KE361631">
    <property type="protein sequence ID" value="EPQ29385.1"/>
    <property type="molecule type" value="Genomic_DNA"/>
</dbReference>
<dbReference type="InterPro" id="IPR010530">
    <property type="entry name" value="B12D"/>
</dbReference>
<proteinExistence type="predicted"/>
<dbReference type="HOGENOM" id="CLU_146830_0_0_1"/>
<accession>A0A061HBH4</accession>
<dbReference type="eggNOG" id="ENOG502R3XW">
    <property type="taxonomic scope" value="Eukaryota"/>
</dbReference>
<evidence type="ECO:0000256" key="2">
    <source>
        <dbReference type="SAM" id="Phobius"/>
    </source>
</evidence>